<feature type="region of interest" description="Disordered" evidence="1">
    <location>
        <begin position="371"/>
        <end position="402"/>
    </location>
</feature>
<dbReference type="InterPro" id="IPR002575">
    <property type="entry name" value="Aminoglycoside_PTrfase"/>
</dbReference>
<dbReference type="Pfam" id="PF01636">
    <property type="entry name" value="APH"/>
    <property type="match status" value="1"/>
</dbReference>
<reference evidence="3 4" key="1">
    <citation type="submission" date="2021-08" db="EMBL/GenBank/DDBJ databases">
        <title>Whole genome sequence of novel Actinomyces species strain MAS-1.</title>
        <authorList>
            <person name="Saito M."/>
            <person name="Kuwahara N."/>
            <person name="Takizawa T."/>
            <person name="Gotouda H."/>
            <person name="Ochiai T."/>
        </authorList>
    </citation>
    <scope>NUCLEOTIDE SEQUENCE [LARGE SCALE GENOMIC DNA]</scope>
    <source>
        <strain evidence="3 4">MAS-1</strain>
    </source>
</reference>
<feature type="compositionally biased region" description="Low complexity" evidence="1">
    <location>
        <begin position="376"/>
        <end position="386"/>
    </location>
</feature>
<accession>A0ABN6K6T8</accession>
<dbReference type="SUPFAM" id="SSF56112">
    <property type="entry name" value="Protein kinase-like (PK-like)"/>
    <property type="match status" value="1"/>
</dbReference>
<evidence type="ECO:0000259" key="2">
    <source>
        <dbReference type="Pfam" id="PF01636"/>
    </source>
</evidence>
<dbReference type="InterPro" id="IPR011009">
    <property type="entry name" value="Kinase-like_dom_sf"/>
</dbReference>
<dbReference type="EMBL" id="AP025017">
    <property type="protein sequence ID" value="BDA63735.1"/>
    <property type="molecule type" value="Genomic_DNA"/>
</dbReference>
<name>A0ABN6K6T8_9ACTO</name>
<dbReference type="RefSeq" id="WP_223912798.1">
    <property type="nucleotide sequence ID" value="NZ_AP025017.1"/>
</dbReference>
<sequence>MAPPGALGGGNADLGGRIRAAAQAGELRGIPSGGARVEALGRGESYAAWLVRSGGRARVVRVQRRATADMPRPMAAEFAALGRIPPELGTRAIAMEPGPDSPLGAPYMVTTHVPGRVLPPRDWGPPLLAALAGQLARLHLALVGTAGEMVAEALGEAVGEKGLGGGAAPSSATACDRTPVAMMPTTVAPASAQGDEVLAWWRGSAPWTLEHPLVAPLLGAWREALTRHDPAFREAPVHPLIHGDVVRTNVVVCEGVPRLIDFEWAGPGDVAKDLALIGGRVSGGPWYVPLGSLDVQALVEEYVRVMAAQAPRMGCRAPGAGGGAGPVRWSPGHASVRDAACLLARRDAYELIDRMGNLLYCLSRGEATGDRGVHGAGAPEETPGGASRVGQAHGEAARDDAAREEAARYARWAAQIAAGMAAALAQPRTP</sequence>
<keyword evidence="4" id="KW-1185">Reference proteome</keyword>
<dbReference type="Proteomes" id="UP000824496">
    <property type="component" value="Chromosome"/>
</dbReference>
<evidence type="ECO:0000313" key="3">
    <source>
        <dbReference type="EMBL" id="BDA63735.1"/>
    </source>
</evidence>
<dbReference type="Gene3D" id="3.90.1200.10">
    <property type="match status" value="1"/>
</dbReference>
<proteinExistence type="predicted"/>
<gene>
    <name evidence="3" type="ORF">MANAM107_05690</name>
</gene>
<evidence type="ECO:0000256" key="1">
    <source>
        <dbReference type="SAM" id="MobiDB-lite"/>
    </source>
</evidence>
<organism evidence="3 4">
    <name type="scientific">Actinomyces capricornis</name>
    <dbReference type="NCBI Taxonomy" id="2755559"/>
    <lineage>
        <taxon>Bacteria</taxon>
        <taxon>Bacillati</taxon>
        <taxon>Actinomycetota</taxon>
        <taxon>Actinomycetes</taxon>
        <taxon>Actinomycetales</taxon>
        <taxon>Actinomycetaceae</taxon>
        <taxon>Actinomyces</taxon>
    </lineage>
</organism>
<evidence type="ECO:0000313" key="4">
    <source>
        <dbReference type="Proteomes" id="UP000824496"/>
    </source>
</evidence>
<feature type="domain" description="Aminoglycoside phosphotransferase" evidence="2">
    <location>
        <begin position="37"/>
        <end position="278"/>
    </location>
</feature>
<protein>
    <recommendedName>
        <fullName evidence="2">Aminoglycoside phosphotransferase domain-containing protein</fullName>
    </recommendedName>
</protein>